<reference evidence="2" key="1">
    <citation type="journal article" date="2023" name="Plant J.">
        <title>Genome sequences and population genomics provide insights into the demographic history, inbreeding, and mutation load of two 'living fossil' tree species of Dipteronia.</title>
        <authorList>
            <person name="Feng Y."/>
            <person name="Comes H.P."/>
            <person name="Chen J."/>
            <person name="Zhu S."/>
            <person name="Lu R."/>
            <person name="Zhang X."/>
            <person name="Li P."/>
            <person name="Qiu J."/>
            <person name="Olsen K.M."/>
            <person name="Qiu Y."/>
        </authorList>
    </citation>
    <scope>NUCLEOTIDE SEQUENCE</scope>
    <source>
        <strain evidence="2">KIB01</strain>
    </source>
</reference>
<comment type="caution">
    <text evidence="2">The sequence shown here is derived from an EMBL/GenBank/DDBJ whole genome shotgun (WGS) entry which is preliminary data.</text>
</comment>
<sequence length="188" mass="21907">MCRSLKTLKLWLPCRLDNLVSPKYSIGFQFLKNLILNEVWISDNDDKNSSHDLFSGCLNLENLELNKCFWASNLTTFYISAPKLLKLIICDLSYNDMLVISAPTLEYFEFSSFYPPIDLCIEKCPALEVKIYIESDRNYLQMMDITERLSHAISLMISWNYFMGKILLSRDTLGGEIKWVEFHEECGE</sequence>
<accession>A0AAD9WYL6</accession>
<protein>
    <recommendedName>
        <fullName evidence="1">F-box/LRR-repeat protein 15/At3g58940/PEG3-like LRR domain-containing protein</fullName>
    </recommendedName>
</protein>
<evidence type="ECO:0000313" key="2">
    <source>
        <dbReference type="EMBL" id="KAK2647358.1"/>
    </source>
</evidence>
<proteinExistence type="predicted"/>
<organism evidence="2 3">
    <name type="scientific">Dipteronia dyeriana</name>
    <dbReference type="NCBI Taxonomy" id="168575"/>
    <lineage>
        <taxon>Eukaryota</taxon>
        <taxon>Viridiplantae</taxon>
        <taxon>Streptophyta</taxon>
        <taxon>Embryophyta</taxon>
        <taxon>Tracheophyta</taxon>
        <taxon>Spermatophyta</taxon>
        <taxon>Magnoliopsida</taxon>
        <taxon>eudicotyledons</taxon>
        <taxon>Gunneridae</taxon>
        <taxon>Pentapetalae</taxon>
        <taxon>rosids</taxon>
        <taxon>malvids</taxon>
        <taxon>Sapindales</taxon>
        <taxon>Sapindaceae</taxon>
        <taxon>Hippocastanoideae</taxon>
        <taxon>Acereae</taxon>
        <taxon>Dipteronia</taxon>
    </lineage>
</organism>
<dbReference type="PANTHER" id="PTHR31900">
    <property type="entry name" value="F-BOX/RNI SUPERFAMILY PROTEIN-RELATED"/>
    <property type="match status" value="1"/>
</dbReference>
<dbReference type="EMBL" id="JANJYI010000005">
    <property type="protein sequence ID" value="KAK2647358.1"/>
    <property type="molecule type" value="Genomic_DNA"/>
</dbReference>
<dbReference type="PANTHER" id="PTHR31900:SF30">
    <property type="entry name" value="SUPERFAMILY PROTEIN, PUTATIVE-RELATED"/>
    <property type="match status" value="1"/>
</dbReference>
<dbReference type="InterPro" id="IPR055411">
    <property type="entry name" value="LRR_FXL15/At3g58940/PEG3-like"/>
</dbReference>
<dbReference type="InterPro" id="IPR050232">
    <property type="entry name" value="FBL13/AtMIF1-like"/>
</dbReference>
<keyword evidence="3" id="KW-1185">Reference proteome</keyword>
<name>A0AAD9WYL6_9ROSI</name>
<evidence type="ECO:0000259" key="1">
    <source>
        <dbReference type="Pfam" id="PF24758"/>
    </source>
</evidence>
<feature type="domain" description="F-box/LRR-repeat protein 15/At3g58940/PEG3-like LRR" evidence="1">
    <location>
        <begin position="2"/>
        <end position="146"/>
    </location>
</feature>
<dbReference type="Pfam" id="PF24758">
    <property type="entry name" value="LRR_At5g56370"/>
    <property type="match status" value="1"/>
</dbReference>
<dbReference type="Proteomes" id="UP001280121">
    <property type="component" value="Unassembled WGS sequence"/>
</dbReference>
<dbReference type="AlphaFoldDB" id="A0AAD9WYL6"/>
<dbReference type="SUPFAM" id="SSF52047">
    <property type="entry name" value="RNI-like"/>
    <property type="match status" value="1"/>
</dbReference>
<gene>
    <name evidence="2" type="ORF">Ddye_014847</name>
</gene>
<evidence type="ECO:0000313" key="3">
    <source>
        <dbReference type="Proteomes" id="UP001280121"/>
    </source>
</evidence>